<accession>A0ABW3H812</accession>
<evidence type="ECO:0000313" key="2">
    <source>
        <dbReference type="EMBL" id="MFD0946892.1"/>
    </source>
</evidence>
<gene>
    <name evidence="2" type="ORF">ACFQ1E_11130</name>
</gene>
<sequence>MRPTVLACATAALLTLSGCGGTAEAPVANKTANYGPAWPAEAPAYLPAYPGAMMGNFKPGTGATAAGATITFTTSDAPEKVVEFYKSRAEGAGYKQVSDNSTDSAGAKNRIVALEDKGTKRSMSIFTNASQGMTSVSLIFSGEKAK</sequence>
<evidence type="ECO:0000313" key="3">
    <source>
        <dbReference type="Proteomes" id="UP001596977"/>
    </source>
</evidence>
<feature type="chain" id="PRO_5046479347" description="Lipoprotein" evidence="1">
    <location>
        <begin position="26"/>
        <end position="146"/>
    </location>
</feature>
<keyword evidence="1" id="KW-0732">Signal</keyword>
<evidence type="ECO:0008006" key="4">
    <source>
        <dbReference type="Google" id="ProtNLM"/>
    </source>
</evidence>
<feature type="signal peptide" evidence="1">
    <location>
        <begin position="1"/>
        <end position="25"/>
    </location>
</feature>
<keyword evidence="3" id="KW-1185">Reference proteome</keyword>
<dbReference type="EMBL" id="JBHTJG010000004">
    <property type="protein sequence ID" value="MFD0946892.1"/>
    <property type="molecule type" value="Genomic_DNA"/>
</dbReference>
<dbReference type="RefSeq" id="WP_264943993.1">
    <property type="nucleotide sequence ID" value="NZ_JAPDRA010000004.1"/>
</dbReference>
<dbReference type="Proteomes" id="UP001596977">
    <property type="component" value="Unassembled WGS sequence"/>
</dbReference>
<protein>
    <recommendedName>
        <fullName evidence="4">Lipoprotein</fullName>
    </recommendedName>
</protein>
<evidence type="ECO:0000256" key="1">
    <source>
        <dbReference type="SAM" id="SignalP"/>
    </source>
</evidence>
<proteinExistence type="predicted"/>
<dbReference type="PROSITE" id="PS51257">
    <property type="entry name" value="PROKAR_LIPOPROTEIN"/>
    <property type="match status" value="1"/>
</dbReference>
<reference evidence="3" key="1">
    <citation type="journal article" date="2019" name="Int. J. Syst. Evol. Microbiol.">
        <title>The Global Catalogue of Microorganisms (GCM) 10K type strain sequencing project: providing services to taxonomists for standard genome sequencing and annotation.</title>
        <authorList>
            <consortium name="The Broad Institute Genomics Platform"/>
            <consortium name="The Broad Institute Genome Sequencing Center for Infectious Disease"/>
            <person name="Wu L."/>
            <person name="Ma J."/>
        </authorList>
    </citation>
    <scope>NUCLEOTIDE SEQUENCE [LARGE SCALE GENOMIC DNA]</scope>
    <source>
        <strain evidence="3">CCUG 62982</strain>
    </source>
</reference>
<organism evidence="2 3">
    <name type="scientific">Sphingomonas canadensis</name>
    <dbReference type="NCBI Taxonomy" id="1219257"/>
    <lineage>
        <taxon>Bacteria</taxon>
        <taxon>Pseudomonadati</taxon>
        <taxon>Pseudomonadota</taxon>
        <taxon>Alphaproteobacteria</taxon>
        <taxon>Sphingomonadales</taxon>
        <taxon>Sphingomonadaceae</taxon>
        <taxon>Sphingomonas</taxon>
    </lineage>
</organism>
<comment type="caution">
    <text evidence="2">The sequence shown here is derived from an EMBL/GenBank/DDBJ whole genome shotgun (WGS) entry which is preliminary data.</text>
</comment>
<name>A0ABW3H812_9SPHN</name>